<sequence>MPRLLPTIHIPVVLKENFKATACPYAIRNDTRLAERSTEILRREMGGGGEMEIEEEEEEEETAAATAAEEEEEEEEEEE</sequence>
<evidence type="ECO:0000313" key="2">
    <source>
        <dbReference type="EMBL" id="KAF7381170.1"/>
    </source>
</evidence>
<organism evidence="2 3">
    <name type="scientific">Vespula germanica</name>
    <name type="common">German yellow jacket</name>
    <name type="synonym">Paravespula germanica</name>
    <dbReference type="NCBI Taxonomy" id="30212"/>
    <lineage>
        <taxon>Eukaryota</taxon>
        <taxon>Metazoa</taxon>
        <taxon>Ecdysozoa</taxon>
        <taxon>Arthropoda</taxon>
        <taxon>Hexapoda</taxon>
        <taxon>Insecta</taxon>
        <taxon>Pterygota</taxon>
        <taxon>Neoptera</taxon>
        <taxon>Endopterygota</taxon>
        <taxon>Hymenoptera</taxon>
        <taxon>Apocrita</taxon>
        <taxon>Aculeata</taxon>
        <taxon>Vespoidea</taxon>
        <taxon>Vespidae</taxon>
        <taxon>Vespinae</taxon>
        <taxon>Vespula</taxon>
    </lineage>
</organism>
<keyword evidence="3" id="KW-1185">Reference proteome</keyword>
<reference evidence="2" key="1">
    <citation type="journal article" date="2020" name="G3 (Bethesda)">
        <title>High-Quality Assemblies for Three Invasive Social Wasps from the &lt;i&gt;Vespula&lt;/i&gt; Genus.</title>
        <authorList>
            <person name="Harrop T.W.R."/>
            <person name="Guhlin J."/>
            <person name="McLaughlin G.M."/>
            <person name="Permina E."/>
            <person name="Stockwell P."/>
            <person name="Gilligan J."/>
            <person name="Le Lec M.F."/>
            <person name="Gruber M.A.M."/>
            <person name="Quinn O."/>
            <person name="Lovegrove M."/>
            <person name="Duncan E.J."/>
            <person name="Remnant E.J."/>
            <person name="Van Eeckhoven J."/>
            <person name="Graham B."/>
            <person name="Knapp R.A."/>
            <person name="Langford K.W."/>
            <person name="Kronenberg Z."/>
            <person name="Press M.O."/>
            <person name="Eacker S.M."/>
            <person name="Wilson-Rankin E.E."/>
            <person name="Purcell J."/>
            <person name="Lester P.J."/>
            <person name="Dearden P.K."/>
        </authorList>
    </citation>
    <scope>NUCLEOTIDE SEQUENCE</scope>
    <source>
        <strain evidence="2">Linc-1</strain>
    </source>
</reference>
<dbReference type="Proteomes" id="UP000617340">
    <property type="component" value="Unassembled WGS sequence"/>
</dbReference>
<evidence type="ECO:0000256" key="1">
    <source>
        <dbReference type="SAM" id="MobiDB-lite"/>
    </source>
</evidence>
<proteinExistence type="predicted"/>
<feature type="region of interest" description="Disordered" evidence="1">
    <location>
        <begin position="44"/>
        <end position="79"/>
    </location>
</feature>
<protein>
    <submittedName>
        <fullName evidence="2">Uncharacterized protein</fullName>
    </submittedName>
</protein>
<name>A0A834MQN8_VESGE</name>
<feature type="compositionally biased region" description="Acidic residues" evidence="1">
    <location>
        <begin position="51"/>
        <end position="79"/>
    </location>
</feature>
<dbReference type="AlphaFoldDB" id="A0A834MQN8"/>
<dbReference type="EMBL" id="JACSDZ010000022">
    <property type="protein sequence ID" value="KAF7381170.1"/>
    <property type="molecule type" value="Genomic_DNA"/>
</dbReference>
<accession>A0A834MQN8</accession>
<evidence type="ECO:0000313" key="3">
    <source>
        <dbReference type="Proteomes" id="UP000617340"/>
    </source>
</evidence>
<comment type="caution">
    <text evidence="2">The sequence shown here is derived from an EMBL/GenBank/DDBJ whole genome shotgun (WGS) entry which is preliminary data.</text>
</comment>
<gene>
    <name evidence="2" type="ORF">HZH68_016045</name>
</gene>